<proteinExistence type="predicted"/>
<dbReference type="PANTHER" id="PTHR13707">
    <property type="entry name" value="KETOACID-COENZYME A TRANSFERASE"/>
    <property type="match status" value="1"/>
</dbReference>
<reference evidence="1 2" key="1">
    <citation type="journal article" date="2018" name="Nat. Biotechnol.">
        <title>A standardized bacterial taxonomy based on genome phylogeny substantially revises the tree of life.</title>
        <authorList>
            <person name="Parks D.H."/>
            <person name="Chuvochina M."/>
            <person name="Waite D.W."/>
            <person name="Rinke C."/>
            <person name="Skarshewski A."/>
            <person name="Chaumeil P.A."/>
            <person name="Hugenholtz P."/>
        </authorList>
    </citation>
    <scope>NUCLEOTIDE SEQUENCE [LARGE SCALE GENOMIC DNA]</scope>
    <source>
        <strain evidence="1">UBA10707</strain>
    </source>
</reference>
<dbReference type="SUPFAM" id="SSF100950">
    <property type="entry name" value="NagB/RpiA/CoA transferase-like"/>
    <property type="match status" value="1"/>
</dbReference>
<dbReference type="PANTHER" id="PTHR13707:SF57">
    <property type="entry name" value="SUCCINYL-COA:3-KETOACID COENZYME A TRANSFERASE SUBUNIT B-RELATED"/>
    <property type="match status" value="1"/>
</dbReference>
<dbReference type="Proteomes" id="UP000264036">
    <property type="component" value="Unassembled WGS sequence"/>
</dbReference>
<dbReference type="SMART" id="SM00882">
    <property type="entry name" value="CoA_trans"/>
    <property type="match status" value="1"/>
</dbReference>
<protein>
    <submittedName>
        <fullName evidence="1">3-oxoadipate CoA-transferase</fullName>
    </submittedName>
</protein>
<gene>
    <name evidence="1" type="ORF">DD666_21225</name>
</gene>
<evidence type="ECO:0000313" key="1">
    <source>
        <dbReference type="EMBL" id="HBP31917.1"/>
    </source>
</evidence>
<dbReference type="GO" id="GO:0008410">
    <property type="term" value="F:CoA-transferase activity"/>
    <property type="evidence" value="ECO:0007669"/>
    <property type="project" value="InterPro"/>
</dbReference>
<organism evidence="1 2">
    <name type="scientific">Advenella kashmirensis</name>
    <dbReference type="NCBI Taxonomy" id="310575"/>
    <lineage>
        <taxon>Bacteria</taxon>
        <taxon>Pseudomonadati</taxon>
        <taxon>Pseudomonadota</taxon>
        <taxon>Betaproteobacteria</taxon>
        <taxon>Burkholderiales</taxon>
        <taxon>Alcaligenaceae</taxon>
    </lineage>
</organism>
<dbReference type="Gene3D" id="3.40.1080.10">
    <property type="entry name" value="Glutaconate Coenzyme A-transferase"/>
    <property type="match status" value="1"/>
</dbReference>
<comment type="caution">
    <text evidence="1">The sequence shown here is derived from an EMBL/GenBank/DDBJ whole genome shotgun (WGS) entry which is preliminary data.</text>
</comment>
<dbReference type="InterPro" id="IPR004165">
    <property type="entry name" value="CoA_trans_fam_I"/>
</dbReference>
<dbReference type="EMBL" id="DOEK01000046">
    <property type="protein sequence ID" value="HBP31917.1"/>
    <property type="molecule type" value="Genomic_DNA"/>
</dbReference>
<dbReference type="InterPro" id="IPR037171">
    <property type="entry name" value="NagB/RpiA_transferase-like"/>
</dbReference>
<name>A0A356LLP9_9BURK</name>
<dbReference type="AlphaFoldDB" id="A0A356LLP9"/>
<dbReference type="Pfam" id="PF01144">
    <property type="entry name" value="CoA_trans"/>
    <property type="match status" value="1"/>
</dbReference>
<keyword evidence="1" id="KW-0808">Transferase</keyword>
<sequence length="224" mass="23574">MSEWQPVSREHMARRVAQDVFPGAVVNLGIGMPELVGNYFAAQDEIIVHTENGIVGSGPIVDGSLQDFDLINAGRKTVSLVCGGHFVDHVDSFALVRGGHLDITILGAFEVSASGDLANWSTGADANLPSPGGAMDLVVGARSVFVMMNLFGKNQQARLVEQCTLPLTGARVVKRLYTDLAVFELSGAVPTVLELTPGTSLDALSRRLGLSLQPAPAGIGNYSC</sequence>
<accession>A0A356LLP9</accession>
<evidence type="ECO:0000313" key="2">
    <source>
        <dbReference type="Proteomes" id="UP000264036"/>
    </source>
</evidence>